<feature type="transmembrane region" description="Helical" evidence="1">
    <location>
        <begin position="33"/>
        <end position="56"/>
    </location>
</feature>
<dbReference type="AlphaFoldDB" id="A0A194PGN1"/>
<dbReference type="EMBL" id="KQ459605">
    <property type="protein sequence ID" value="KPI91869.1"/>
    <property type="molecule type" value="Genomic_DNA"/>
</dbReference>
<name>A0A194PGN1_PAPXU</name>
<protein>
    <submittedName>
        <fullName evidence="2">Uncharacterized protein</fullName>
    </submittedName>
</protein>
<keyword evidence="1" id="KW-0812">Transmembrane</keyword>
<accession>A0A194PGN1</accession>
<gene>
    <name evidence="2" type="ORF">RR46_08295</name>
</gene>
<evidence type="ECO:0000313" key="2">
    <source>
        <dbReference type="EMBL" id="KPI91869.1"/>
    </source>
</evidence>
<keyword evidence="1" id="KW-1133">Transmembrane helix</keyword>
<evidence type="ECO:0000256" key="1">
    <source>
        <dbReference type="SAM" id="Phobius"/>
    </source>
</evidence>
<proteinExistence type="predicted"/>
<evidence type="ECO:0000313" key="3">
    <source>
        <dbReference type="Proteomes" id="UP000053268"/>
    </source>
</evidence>
<dbReference type="Proteomes" id="UP000053268">
    <property type="component" value="Unassembled WGS sequence"/>
</dbReference>
<sequence length="98" mass="11059">MTDLTFILAVNRRTFRTLAESTMRTRLPRCRPLSTRILVIFLLLLALALYCIYYNATPSGYKPRNIPAVECVRLSRENAEAPPLRGLMETGLASSSLK</sequence>
<keyword evidence="1" id="KW-0472">Membrane</keyword>
<organism evidence="2 3">
    <name type="scientific">Papilio xuthus</name>
    <name type="common">Asian swallowtail butterfly</name>
    <dbReference type="NCBI Taxonomy" id="66420"/>
    <lineage>
        <taxon>Eukaryota</taxon>
        <taxon>Metazoa</taxon>
        <taxon>Ecdysozoa</taxon>
        <taxon>Arthropoda</taxon>
        <taxon>Hexapoda</taxon>
        <taxon>Insecta</taxon>
        <taxon>Pterygota</taxon>
        <taxon>Neoptera</taxon>
        <taxon>Endopterygota</taxon>
        <taxon>Lepidoptera</taxon>
        <taxon>Glossata</taxon>
        <taxon>Ditrysia</taxon>
        <taxon>Papilionoidea</taxon>
        <taxon>Papilionidae</taxon>
        <taxon>Papilioninae</taxon>
        <taxon>Papilio</taxon>
    </lineage>
</organism>
<keyword evidence="3" id="KW-1185">Reference proteome</keyword>
<reference evidence="2 3" key="1">
    <citation type="journal article" date="2015" name="Nat. Commun.">
        <title>Outbred genome sequencing and CRISPR/Cas9 gene editing in butterflies.</title>
        <authorList>
            <person name="Li X."/>
            <person name="Fan D."/>
            <person name="Zhang W."/>
            <person name="Liu G."/>
            <person name="Zhang L."/>
            <person name="Zhao L."/>
            <person name="Fang X."/>
            <person name="Chen L."/>
            <person name="Dong Y."/>
            <person name="Chen Y."/>
            <person name="Ding Y."/>
            <person name="Zhao R."/>
            <person name="Feng M."/>
            <person name="Zhu Y."/>
            <person name="Feng Y."/>
            <person name="Jiang X."/>
            <person name="Zhu D."/>
            <person name="Xiang H."/>
            <person name="Feng X."/>
            <person name="Li S."/>
            <person name="Wang J."/>
            <person name="Zhang G."/>
            <person name="Kronforst M.R."/>
            <person name="Wang W."/>
        </authorList>
    </citation>
    <scope>NUCLEOTIDE SEQUENCE [LARGE SCALE GENOMIC DNA]</scope>
    <source>
        <strain evidence="2">Ya'a_city_454_Px</strain>
        <tissue evidence="2">Whole body</tissue>
    </source>
</reference>